<dbReference type="PANTHER" id="PTHR43117">
    <property type="entry name" value="OSMOPROTECTANT IMPORT ATP-BINDING PROTEIN OSMV"/>
    <property type="match status" value="1"/>
</dbReference>
<name>A0A368TQ32_9GAMM</name>
<dbReference type="InterPro" id="IPR027417">
    <property type="entry name" value="P-loop_NTPase"/>
</dbReference>
<dbReference type="RefSeq" id="WP_114480674.1">
    <property type="nucleotide sequence ID" value="NZ_QPII01000021.1"/>
</dbReference>
<organism evidence="8 9">
    <name type="scientific">Billgrantia montanilacus</name>
    <dbReference type="NCBI Taxonomy" id="2282305"/>
    <lineage>
        <taxon>Bacteria</taxon>
        <taxon>Pseudomonadati</taxon>
        <taxon>Pseudomonadota</taxon>
        <taxon>Gammaproteobacteria</taxon>
        <taxon>Oceanospirillales</taxon>
        <taxon>Halomonadaceae</taxon>
        <taxon>Billgrantia</taxon>
    </lineage>
</organism>
<evidence type="ECO:0000256" key="1">
    <source>
        <dbReference type="ARBA" id="ARBA00005417"/>
    </source>
</evidence>
<dbReference type="InterPro" id="IPR046342">
    <property type="entry name" value="CBS_dom_sf"/>
</dbReference>
<protein>
    <submittedName>
        <fullName evidence="8">ABC transporter ATP-binding protein</fullName>
    </submittedName>
</protein>
<dbReference type="Proteomes" id="UP000252405">
    <property type="component" value="Unassembled WGS sequence"/>
</dbReference>
<keyword evidence="3" id="KW-0547">Nucleotide-binding</keyword>
<keyword evidence="2" id="KW-0813">Transport</keyword>
<keyword evidence="9" id="KW-1185">Reference proteome</keyword>
<dbReference type="PROSITE" id="PS50893">
    <property type="entry name" value="ABC_TRANSPORTER_2"/>
    <property type="match status" value="1"/>
</dbReference>
<dbReference type="InterPro" id="IPR003593">
    <property type="entry name" value="AAA+_ATPase"/>
</dbReference>
<dbReference type="InterPro" id="IPR017871">
    <property type="entry name" value="ABC_transporter-like_CS"/>
</dbReference>
<evidence type="ECO:0000256" key="5">
    <source>
        <dbReference type="PROSITE-ProRule" id="PRU00703"/>
    </source>
</evidence>
<keyword evidence="4 8" id="KW-0067">ATP-binding</keyword>
<sequence length="313" mass="35195">MIELFDVTKRFGTETAVDAISLRVEKGEFCALVGTSGCGKSTTLRMINRLIEHSEGEIHLDGQPVRSFNEELLRRRIGYVIQNTGLFPHWTVARNIGLVPRLLKWPRGQVRERTEELLELLGLPREEFADKYPHQLSGGQAQRVGVARALAADPEILLMDEPFGALDPITRETLQRELQDLQARLNKTVVFVTHDMDEALALADRLVVMHQGRIIQQGRPIDLLHDPVDAFVESLLGGMDRGLKEAALTRVSERMAPFGPRLLASERIPYRAPLSQALSVMLWHRVERLTVVDDEDIPIGELSLRRLLGAKPS</sequence>
<dbReference type="PROSITE" id="PS51371">
    <property type="entry name" value="CBS"/>
    <property type="match status" value="1"/>
</dbReference>
<dbReference type="EMBL" id="QPII01000021">
    <property type="protein sequence ID" value="RCV86711.1"/>
    <property type="molecule type" value="Genomic_DNA"/>
</dbReference>
<dbReference type="InterPro" id="IPR003439">
    <property type="entry name" value="ABC_transporter-like_ATP-bd"/>
</dbReference>
<dbReference type="Gene3D" id="3.40.50.300">
    <property type="entry name" value="P-loop containing nucleotide triphosphate hydrolases"/>
    <property type="match status" value="1"/>
</dbReference>
<evidence type="ECO:0000256" key="4">
    <source>
        <dbReference type="ARBA" id="ARBA00022840"/>
    </source>
</evidence>
<dbReference type="SMART" id="SM00382">
    <property type="entry name" value="AAA"/>
    <property type="match status" value="1"/>
</dbReference>
<evidence type="ECO:0000256" key="2">
    <source>
        <dbReference type="ARBA" id="ARBA00022448"/>
    </source>
</evidence>
<dbReference type="GO" id="GO:0005524">
    <property type="term" value="F:ATP binding"/>
    <property type="evidence" value="ECO:0007669"/>
    <property type="project" value="UniProtKB-KW"/>
</dbReference>
<accession>A0A368TQ32</accession>
<keyword evidence="5" id="KW-0129">CBS domain</keyword>
<proteinExistence type="inferred from homology"/>
<dbReference type="GO" id="GO:0015697">
    <property type="term" value="P:quaternary ammonium group transport"/>
    <property type="evidence" value="ECO:0007669"/>
    <property type="project" value="UniProtKB-ARBA"/>
</dbReference>
<comment type="caution">
    <text evidence="8">The sequence shown here is derived from an EMBL/GenBank/DDBJ whole genome shotgun (WGS) entry which is preliminary data.</text>
</comment>
<dbReference type="OrthoDB" id="9802264at2"/>
<reference evidence="8 9" key="1">
    <citation type="submission" date="2018-07" db="EMBL/GenBank/DDBJ databases">
        <title>Halomonas montanilacus sp. nov., isolated from Lake Pengyan on Tibetan Plateau.</title>
        <authorList>
            <person name="Lu H."/>
            <person name="Xing P."/>
            <person name="Wu Q."/>
        </authorList>
    </citation>
    <scope>NUCLEOTIDE SEQUENCE [LARGE SCALE GENOMIC DNA]</scope>
    <source>
        <strain evidence="8 9">PYC7W</strain>
    </source>
</reference>
<evidence type="ECO:0000313" key="8">
    <source>
        <dbReference type="EMBL" id="RCV86711.1"/>
    </source>
</evidence>
<evidence type="ECO:0000259" key="6">
    <source>
        <dbReference type="PROSITE" id="PS50893"/>
    </source>
</evidence>
<dbReference type="FunFam" id="3.40.50.300:FF:000425">
    <property type="entry name" value="Probable ABC transporter, ATP-binding subunit"/>
    <property type="match status" value="1"/>
</dbReference>
<comment type="similarity">
    <text evidence="1">Belongs to the ABC transporter superfamily.</text>
</comment>
<dbReference type="SUPFAM" id="SSF52540">
    <property type="entry name" value="P-loop containing nucleoside triphosphate hydrolases"/>
    <property type="match status" value="1"/>
</dbReference>
<dbReference type="Pfam" id="PF00005">
    <property type="entry name" value="ABC_tran"/>
    <property type="match status" value="1"/>
</dbReference>
<dbReference type="PANTHER" id="PTHR43117:SF5">
    <property type="entry name" value="GLYCINE BETAINE UPTAKE SYSTEM ATP-BINDING PROTEIN YEHX"/>
    <property type="match status" value="1"/>
</dbReference>
<dbReference type="SUPFAM" id="SSF54631">
    <property type="entry name" value="CBS-domain pair"/>
    <property type="match status" value="1"/>
</dbReference>
<feature type="domain" description="ABC transporter" evidence="6">
    <location>
        <begin position="2"/>
        <end position="236"/>
    </location>
</feature>
<evidence type="ECO:0000259" key="7">
    <source>
        <dbReference type="PROSITE" id="PS51371"/>
    </source>
</evidence>
<gene>
    <name evidence="8" type="ORF">DU505_19670</name>
</gene>
<dbReference type="AlphaFoldDB" id="A0A368TQ32"/>
<evidence type="ECO:0000256" key="3">
    <source>
        <dbReference type="ARBA" id="ARBA00022741"/>
    </source>
</evidence>
<feature type="domain" description="CBS" evidence="7">
    <location>
        <begin position="255"/>
        <end position="313"/>
    </location>
</feature>
<evidence type="ECO:0000313" key="9">
    <source>
        <dbReference type="Proteomes" id="UP000252405"/>
    </source>
</evidence>
<dbReference type="PROSITE" id="PS00211">
    <property type="entry name" value="ABC_TRANSPORTER_1"/>
    <property type="match status" value="1"/>
</dbReference>
<dbReference type="InterPro" id="IPR000644">
    <property type="entry name" value="CBS_dom"/>
</dbReference>
<dbReference type="GO" id="GO:0016887">
    <property type="term" value="F:ATP hydrolysis activity"/>
    <property type="evidence" value="ECO:0007669"/>
    <property type="project" value="InterPro"/>
</dbReference>